<evidence type="ECO:0000256" key="1">
    <source>
        <dbReference type="SAM" id="Phobius"/>
    </source>
</evidence>
<comment type="caution">
    <text evidence="3">The sequence shown here is derived from an EMBL/GenBank/DDBJ whole genome shotgun (WGS) entry which is preliminary data.</text>
</comment>
<protein>
    <submittedName>
        <fullName evidence="3">Phospholipase A-2-activating protein</fullName>
    </submittedName>
</protein>
<gene>
    <name evidence="3" type="ORF">L195_g005015</name>
</gene>
<feature type="non-terminal residue" evidence="3">
    <location>
        <position position="1"/>
    </location>
</feature>
<dbReference type="InterPro" id="IPR013535">
    <property type="entry name" value="PUL_dom"/>
</dbReference>
<dbReference type="PROSITE" id="PS51396">
    <property type="entry name" value="PUL"/>
    <property type="match status" value="1"/>
</dbReference>
<keyword evidence="1" id="KW-1133">Transmembrane helix</keyword>
<evidence type="ECO:0000313" key="3">
    <source>
        <dbReference type="EMBL" id="PNY08489.1"/>
    </source>
</evidence>
<reference evidence="3 4" key="1">
    <citation type="journal article" date="2014" name="Am. J. Bot.">
        <title>Genome assembly and annotation for red clover (Trifolium pratense; Fabaceae).</title>
        <authorList>
            <person name="Istvanek J."/>
            <person name="Jaros M."/>
            <person name="Krenek A."/>
            <person name="Repkova J."/>
        </authorList>
    </citation>
    <scope>NUCLEOTIDE SEQUENCE [LARGE SCALE GENOMIC DNA]</scope>
    <source>
        <strain evidence="4">cv. Tatra</strain>
        <tissue evidence="3">Young leaves</tissue>
    </source>
</reference>
<dbReference type="Gene3D" id="1.25.10.10">
    <property type="entry name" value="Leucine-rich Repeat Variant"/>
    <property type="match status" value="1"/>
</dbReference>
<name>A0A2K3NZP4_TRIPR</name>
<organism evidence="3 4">
    <name type="scientific">Trifolium pratense</name>
    <name type="common">Red clover</name>
    <dbReference type="NCBI Taxonomy" id="57577"/>
    <lineage>
        <taxon>Eukaryota</taxon>
        <taxon>Viridiplantae</taxon>
        <taxon>Streptophyta</taxon>
        <taxon>Embryophyta</taxon>
        <taxon>Tracheophyta</taxon>
        <taxon>Spermatophyta</taxon>
        <taxon>Magnoliopsida</taxon>
        <taxon>eudicotyledons</taxon>
        <taxon>Gunneridae</taxon>
        <taxon>Pentapetalae</taxon>
        <taxon>rosids</taxon>
        <taxon>fabids</taxon>
        <taxon>Fabales</taxon>
        <taxon>Fabaceae</taxon>
        <taxon>Papilionoideae</taxon>
        <taxon>50 kb inversion clade</taxon>
        <taxon>NPAAA clade</taxon>
        <taxon>Hologalegina</taxon>
        <taxon>IRL clade</taxon>
        <taxon>Trifolieae</taxon>
        <taxon>Trifolium</taxon>
    </lineage>
</organism>
<keyword evidence="1" id="KW-0812">Transmembrane</keyword>
<dbReference type="EMBL" id="ASHM01002545">
    <property type="protein sequence ID" value="PNY08489.1"/>
    <property type="molecule type" value="Genomic_DNA"/>
</dbReference>
<proteinExistence type="predicted"/>
<evidence type="ECO:0000313" key="4">
    <source>
        <dbReference type="Proteomes" id="UP000236291"/>
    </source>
</evidence>
<dbReference type="AlphaFoldDB" id="A0A2K3NZP4"/>
<feature type="transmembrane region" description="Helical" evidence="1">
    <location>
        <begin position="20"/>
        <end position="39"/>
    </location>
</feature>
<accession>A0A2K3NZP4</accession>
<feature type="domain" description="PUL" evidence="2">
    <location>
        <begin position="1"/>
        <end position="147"/>
    </location>
</feature>
<sequence>ILDAFSSCSSSTNKNLQLSYSTLILNSGFITSIVALICFQKCNTTAPQCKHALTVTFNVILSYAVLLIESKDEEGQSQVLSAALEIVEDENVGPDSKFRALVAVGSLMLEGLVKKIALDFDVLSIAKAAKGSKDSKIAEVGSDIELVSKQS</sequence>
<dbReference type="Proteomes" id="UP000236291">
    <property type="component" value="Unassembled WGS sequence"/>
</dbReference>
<dbReference type="InterPro" id="IPR011989">
    <property type="entry name" value="ARM-like"/>
</dbReference>
<reference evidence="3 4" key="2">
    <citation type="journal article" date="2017" name="Front. Plant Sci.">
        <title>Gene Classification and Mining of Molecular Markers Useful in Red Clover (Trifolium pratense) Breeding.</title>
        <authorList>
            <person name="Istvanek J."/>
            <person name="Dluhosova J."/>
            <person name="Dluhos P."/>
            <person name="Patkova L."/>
            <person name="Nedelnik J."/>
            <person name="Repkova J."/>
        </authorList>
    </citation>
    <scope>NUCLEOTIDE SEQUENCE [LARGE SCALE GENOMIC DNA]</scope>
    <source>
        <strain evidence="4">cv. Tatra</strain>
        <tissue evidence="3">Young leaves</tissue>
    </source>
</reference>
<dbReference type="STRING" id="57577.A0A2K3NZP4"/>
<dbReference type="Pfam" id="PF08324">
    <property type="entry name" value="PUL"/>
    <property type="match status" value="1"/>
</dbReference>
<keyword evidence="1" id="KW-0472">Membrane</keyword>
<evidence type="ECO:0000259" key="2">
    <source>
        <dbReference type="PROSITE" id="PS51396"/>
    </source>
</evidence>